<keyword evidence="8" id="KW-1185">Reference proteome</keyword>
<dbReference type="RefSeq" id="XP_019856188.1">
    <property type="nucleotide sequence ID" value="XM_020000629.1"/>
</dbReference>
<dbReference type="Proteomes" id="UP000007879">
    <property type="component" value="Unassembled WGS sequence"/>
</dbReference>
<evidence type="ECO:0000256" key="6">
    <source>
        <dbReference type="ARBA" id="ARBA00023136"/>
    </source>
</evidence>
<dbReference type="AlphaFoldDB" id="A0AAN0JHQ4"/>
<dbReference type="PROSITE" id="PS51419">
    <property type="entry name" value="RAB"/>
    <property type="match status" value="1"/>
</dbReference>
<dbReference type="GO" id="GO:0005886">
    <property type="term" value="C:plasma membrane"/>
    <property type="evidence" value="ECO:0007669"/>
    <property type="project" value="UniProtKB-SubCell"/>
</dbReference>
<accession>A0AAN0JHQ4</accession>
<evidence type="ECO:0008006" key="9">
    <source>
        <dbReference type="Google" id="ProtNLM"/>
    </source>
</evidence>
<keyword evidence="6" id="KW-0472">Membrane</keyword>
<dbReference type="SMART" id="SM00174">
    <property type="entry name" value="RHO"/>
    <property type="match status" value="1"/>
</dbReference>
<sequence>MMHYKPQIHGCEQATTFFHSLMQTVQYVQGIFVEKYDPTIEDSYRKQVQVDGQHCMVEILDTAGTMQFEAMRDIYIKNGKGFVLVYSVTSRLTFNDLKEHRDHVIKIKDTDNIPMLLVGNKCDLENERCISKEEGQSLAKEWNIPFMESSAKTMHNVSNIFENLVRQINGDQQHVLRLGTWSQTEKKRFCSIL</sequence>
<dbReference type="GO" id="GO:0005525">
    <property type="term" value="F:GTP binding"/>
    <property type="evidence" value="ECO:0007669"/>
    <property type="project" value="UniProtKB-KW"/>
</dbReference>
<dbReference type="GO" id="GO:0061118">
    <property type="term" value="P:regulation of positive chemotaxis to cAMP"/>
    <property type="evidence" value="ECO:0007669"/>
    <property type="project" value="UniProtKB-ARBA"/>
</dbReference>
<dbReference type="InterPro" id="IPR027417">
    <property type="entry name" value="P-loop_NTPase"/>
</dbReference>
<dbReference type="InterPro" id="IPR001806">
    <property type="entry name" value="Small_GTPase"/>
</dbReference>
<evidence type="ECO:0000313" key="7">
    <source>
        <dbReference type="EnsemblMetazoa" id="XP_019856188.1"/>
    </source>
</evidence>
<organism evidence="7 8">
    <name type="scientific">Amphimedon queenslandica</name>
    <name type="common">Sponge</name>
    <dbReference type="NCBI Taxonomy" id="400682"/>
    <lineage>
        <taxon>Eukaryota</taxon>
        <taxon>Metazoa</taxon>
        <taxon>Porifera</taxon>
        <taxon>Demospongiae</taxon>
        <taxon>Heteroscleromorpha</taxon>
        <taxon>Haplosclerida</taxon>
        <taxon>Niphatidae</taxon>
        <taxon>Amphimedon</taxon>
    </lineage>
</organism>
<evidence type="ECO:0000256" key="3">
    <source>
        <dbReference type="ARBA" id="ARBA00022741"/>
    </source>
</evidence>
<evidence type="ECO:0000256" key="2">
    <source>
        <dbReference type="ARBA" id="ARBA00022475"/>
    </source>
</evidence>
<dbReference type="Gene3D" id="3.40.50.300">
    <property type="entry name" value="P-loop containing nucleotide triphosphate hydrolases"/>
    <property type="match status" value="1"/>
</dbReference>
<comment type="subcellular location">
    <subcellularLocation>
        <location evidence="1">Cell membrane</location>
    </subcellularLocation>
</comment>
<evidence type="ECO:0000313" key="8">
    <source>
        <dbReference type="Proteomes" id="UP000007879"/>
    </source>
</evidence>
<dbReference type="NCBIfam" id="TIGR00231">
    <property type="entry name" value="small_GTP"/>
    <property type="match status" value="1"/>
</dbReference>
<dbReference type="PROSITE" id="PS51421">
    <property type="entry name" value="RAS"/>
    <property type="match status" value="1"/>
</dbReference>
<keyword evidence="3" id="KW-0547">Nucleotide-binding</keyword>
<reference evidence="7" key="2">
    <citation type="submission" date="2024-06" db="UniProtKB">
        <authorList>
            <consortium name="EnsemblMetazoa"/>
        </authorList>
    </citation>
    <scope>IDENTIFICATION</scope>
</reference>
<keyword evidence="2" id="KW-1003">Cell membrane</keyword>
<keyword evidence="5" id="KW-0342">GTP-binding</keyword>
<protein>
    <recommendedName>
        <fullName evidence="9">Small monomeric GTPase</fullName>
    </recommendedName>
</protein>
<dbReference type="SMART" id="SM00173">
    <property type="entry name" value="RAS"/>
    <property type="match status" value="1"/>
</dbReference>
<keyword evidence="4" id="KW-0378">Hydrolase</keyword>
<name>A0AAN0JHQ4_AMPQE</name>
<dbReference type="FunFam" id="3.40.50.300:FF:001763">
    <property type="entry name" value="Ras family gtpase"/>
    <property type="match status" value="1"/>
</dbReference>
<dbReference type="GO" id="GO:0007165">
    <property type="term" value="P:signal transduction"/>
    <property type="evidence" value="ECO:0007669"/>
    <property type="project" value="InterPro"/>
</dbReference>
<dbReference type="GeneID" id="105313915"/>
<evidence type="ECO:0000256" key="5">
    <source>
        <dbReference type="ARBA" id="ARBA00023134"/>
    </source>
</evidence>
<dbReference type="GO" id="GO:0003924">
    <property type="term" value="F:GTPase activity"/>
    <property type="evidence" value="ECO:0007669"/>
    <property type="project" value="InterPro"/>
</dbReference>
<evidence type="ECO:0000256" key="4">
    <source>
        <dbReference type="ARBA" id="ARBA00022801"/>
    </source>
</evidence>
<dbReference type="Pfam" id="PF00071">
    <property type="entry name" value="Ras"/>
    <property type="match status" value="1"/>
</dbReference>
<proteinExistence type="predicted"/>
<dbReference type="InterPro" id="IPR005225">
    <property type="entry name" value="Small_GTP-bd"/>
</dbReference>
<dbReference type="PRINTS" id="PR00449">
    <property type="entry name" value="RASTRNSFRMNG"/>
</dbReference>
<dbReference type="PANTHER" id="PTHR24070">
    <property type="entry name" value="RAS, DI-RAS, AND RHEB FAMILY MEMBERS OF SMALL GTPASE SUPERFAMILY"/>
    <property type="match status" value="1"/>
</dbReference>
<dbReference type="PROSITE" id="PS51420">
    <property type="entry name" value="RHO"/>
    <property type="match status" value="1"/>
</dbReference>
<evidence type="ECO:0000256" key="1">
    <source>
        <dbReference type="ARBA" id="ARBA00004236"/>
    </source>
</evidence>
<reference evidence="8" key="1">
    <citation type="journal article" date="2010" name="Nature">
        <title>The Amphimedon queenslandica genome and the evolution of animal complexity.</title>
        <authorList>
            <person name="Srivastava M."/>
            <person name="Simakov O."/>
            <person name="Chapman J."/>
            <person name="Fahey B."/>
            <person name="Gauthier M.E."/>
            <person name="Mitros T."/>
            <person name="Richards G.S."/>
            <person name="Conaco C."/>
            <person name="Dacre M."/>
            <person name="Hellsten U."/>
            <person name="Larroux C."/>
            <person name="Putnam N.H."/>
            <person name="Stanke M."/>
            <person name="Adamska M."/>
            <person name="Darling A."/>
            <person name="Degnan S.M."/>
            <person name="Oakley T.H."/>
            <person name="Plachetzki D.C."/>
            <person name="Zhai Y."/>
            <person name="Adamski M."/>
            <person name="Calcino A."/>
            <person name="Cummins S.F."/>
            <person name="Goodstein D.M."/>
            <person name="Harris C."/>
            <person name="Jackson D.J."/>
            <person name="Leys S.P."/>
            <person name="Shu S."/>
            <person name="Woodcroft B.J."/>
            <person name="Vervoort M."/>
            <person name="Kosik K.S."/>
            <person name="Manning G."/>
            <person name="Degnan B.M."/>
            <person name="Rokhsar D.S."/>
        </authorList>
    </citation>
    <scope>NUCLEOTIDE SEQUENCE [LARGE SCALE GENOMIC DNA]</scope>
</reference>
<dbReference type="SUPFAM" id="SSF52540">
    <property type="entry name" value="P-loop containing nucleoside triphosphate hydrolases"/>
    <property type="match status" value="1"/>
</dbReference>
<dbReference type="EnsemblMetazoa" id="XM_020000629.1">
    <property type="protein sequence ID" value="XP_019856188.1"/>
    <property type="gene ID" value="LOC105313915"/>
</dbReference>
<dbReference type="SMART" id="SM00175">
    <property type="entry name" value="RAB"/>
    <property type="match status" value="1"/>
</dbReference>
<dbReference type="InterPro" id="IPR020849">
    <property type="entry name" value="Small_GTPase_Ras-type"/>
</dbReference>